<dbReference type="PANTHER" id="PTHR34203">
    <property type="entry name" value="METHYLTRANSFERASE, FKBM FAMILY PROTEIN"/>
    <property type="match status" value="1"/>
</dbReference>
<sequence length="357" mass="37253">MMMLSEPPSWEAWRIDPAESLGSRASAPCRWAALLAGGDAITAPPAPVPGLGLPLAARAASNGSLCLRPEGDLLSDHVVREGRWFECDDLVPLLAIGALAAGPGAVALDVGANLGACTMQLLLSTDAPVVAFEPGAANLGLLSASVGALALRHPPVRRRAVLLPLALGDANSSFFLHPALGTAGRSVACASFTRNAGHSVLGSSESAESLSRWDGSSFGSAERVVADDILWPRQLRRERLPPPVAMMKIDVEGFECRALHGMRRLLGAGAVKTVKVEVFESALRAQGCSGSRLQQLLLGSGFRLFQSVEQLALVGCGRVPGEAAADPDALQVVAVAEGLPYNLYGLHCRRGHAKSRT</sequence>
<accession>A0A0D3I9E9</accession>
<name>A0A0D3I9E9_EMIH1</name>
<dbReference type="HOGENOM" id="CLU_935196_0_0_1"/>
<feature type="domain" description="Methyltransferase FkbM" evidence="1">
    <location>
        <begin position="109"/>
        <end position="302"/>
    </location>
</feature>
<dbReference type="Gene3D" id="3.40.50.150">
    <property type="entry name" value="Vaccinia Virus protein VP39"/>
    <property type="match status" value="1"/>
</dbReference>
<evidence type="ECO:0000259" key="1">
    <source>
        <dbReference type="Pfam" id="PF05050"/>
    </source>
</evidence>
<evidence type="ECO:0000313" key="3">
    <source>
        <dbReference type="Proteomes" id="UP000013827"/>
    </source>
</evidence>
<dbReference type="Proteomes" id="UP000013827">
    <property type="component" value="Unassembled WGS sequence"/>
</dbReference>
<dbReference type="RefSeq" id="XP_005760313.1">
    <property type="nucleotide sequence ID" value="XM_005760256.1"/>
</dbReference>
<dbReference type="AlphaFoldDB" id="A0A0D3I9E9"/>
<dbReference type="Pfam" id="PF05050">
    <property type="entry name" value="Methyltransf_21"/>
    <property type="match status" value="1"/>
</dbReference>
<protein>
    <recommendedName>
        <fullName evidence="1">Methyltransferase FkbM domain-containing protein</fullName>
    </recommendedName>
</protein>
<dbReference type="SUPFAM" id="SSF53335">
    <property type="entry name" value="S-adenosyl-L-methionine-dependent methyltransferases"/>
    <property type="match status" value="1"/>
</dbReference>
<keyword evidence="3" id="KW-1185">Reference proteome</keyword>
<proteinExistence type="predicted"/>
<dbReference type="EnsemblProtists" id="EOD07884">
    <property type="protein sequence ID" value="EOD07884"/>
    <property type="gene ID" value="EMIHUDRAFT_120995"/>
</dbReference>
<organism evidence="2 3">
    <name type="scientific">Emiliania huxleyi (strain CCMP1516)</name>
    <dbReference type="NCBI Taxonomy" id="280463"/>
    <lineage>
        <taxon>Eukaryota</taxon>
        <taxon>Haptista</taxon>
        <taxon>Haptophyta</taxon>
        <taxon>Prymnesiophyceae</taxon>
        <taxon>Isochrysidales</taxon>
        <taxon>Noelaerhabdaceae</taxon>
        <taxon>Emiliania</taxon>
    </lineage>
</organism>
<dbReference type="KEGG" id="ehx:EMIHUDRAFT_120995"/>
<reference evidence="3" key="1">
    <citation type="journal article" date="2013" name="Nature">
        <title>Pan genome of the phytoplankton Emiliania underpins its global distribution.</title>
        <authorList>
            <person name="Read B.A."/>
            <person name="Kegel J."/>
            <person name="Klute M.J."/>
            <person name="Kuo A."/>
            <person name="Lefebvre S.C."/>
            <person name="Maumus F."/>
            <person name="Mayer C."/>
            <person name="Miller J."/>
            <person name="Monier A."/>
            <person name="Salamov A."/>
            <person name="Young J."/>
            <person name="Aguilar M."/>
            <person name="Claverie J.M."/>
            <person name="Frickenhaus S."/>
            <person name="Gonzalez K."/>
            <person name="Herman E.K."/>
            <person name="Lin Y.C."/>
            <person name="Napier J."/>
            <person name="Ogata H."/>
            <person name="Sarno A.F."/>
            <person name="Shmutz J."/>
            <person name="Schroeder D."/>
            <person name="de Vargas C."/>
            <person name="Verret F."/>
            <person name="von Dassow P."/>
            <person name="Valentin K."/>
            <person name="Van de Peer Y."/>
            <person name="Wheeler G."/>
            <person name="Dacks J.B."/>
            <person name="Delwiche C.F."/>
            <person name="Dyhrman S.T."/>
            <person name="Glockner G."/>
            <person name="John U."/>
            <person name="Richards T."/>
            <person name="Worden A.Z."/>
            <person name="Zhang X."/>
            <person name="Grigoriev I.V."/>
            <person name="Allen A.E."/>
            <person name="Bidle K."/>
            <person name="Borodovsky M."/>
            <person name="Bowler C."/>
            <person name="Brownlee C."/>
            <person name="Cock J.M."/>
            <person name="Elias M."/>
            <person name="Gladyshev V.N."/>
            <person name="Groth M."/>
            <person name="Guda C."/>
            <person name="Hadaegh A."/>
            <person name="Iglesias-Rodriguez M.D."/>
            <person name="Jenkins J."/>
            <person name="Jones B.M."/>
            <person name="Lawson T."/>
            <person name="Leese F."/>
            <person name="Lindquist E."/>
            <person name="Lobanov A."/>
            <person name="Lomsadze A."/>
            <person name="Malik S.B."/>
            <person name="Marsh M.E."/>
            <person name="Mackinder L."/>
            <person name="Mock T."/>
            <person name="Mueller-Roeber B."/>
            <person name="Pagarete A."/>
            <person name="Parker M."/>
            <person name="Probert I."/>
            <person name="Quesneville H."/>
            <person name="Raines C."/>
            <person name="Rensing S.A."/>
            <person name="Riano-Pachon D.M."/>
            <person name="Richier S."/>
            <person name="Rokitta S."/>
            <person name="Shiraiwa Y."/>
            <person name="Soanes D.M."/>
            <person name="van der Giezen M."/>
            <person name="Wahlund T.M."/>
            <person name="Williams B."/>
            <person name="Wilson W."/>
            <person name="Wolfe G."/>
            <person name="Wurch L.L."/>
        </authorList>
    </citation>
    <scope>NUCLEOTIDE SEQUENCE</scope>
</reference>
<evidence type="ECO:0000313" key="2">
    <source>
        <dbReference type="EnsemblProtists" id="EOD07884"/>
    </source>
</evidence>
<dbReference type="InterPro" id="IPR052514">
    <property type="entry name" value="SAM-dependent_MTase"/>
</dbReference>
<reference evidence="2" key="2">
    <citation type="submission" date="2024-10" db="UniProtKB">
        <authorList>
            <consortium name="EnsemblProtists"/>
        </authorList>
    </citation>
    <scope>IDENTIFICATION</scope>
</reference>
<dbReference type="PANTHER" id="PTHR34203:SF13">
    <property type="entry name" value="EXPRESSED PROTEIN"/>
    <property type="match status" value="1"/>
</dbReference>
<dbReference type="InterPro" id="IPR006342">
    <property type="entry name" value="FkbM_mtfrase"/>
</dbReference>
<dbReference type="GeneID" id="17254037"/>
<dbReference type="InterPro" id="IPR029063">
    <property type="entry name" value="SAM-dependent_MTases_sf"/>
</dbReference>
<dbReference type="PaxDb" id="2903-EOD07884"/>